<dbReference type="EMBL" id="MCFL01000087">
    <property type="protein sequence ID" value="ORZ30361.1"/>
    <property type="molecule type" value="Genomic_DNA"/>
</dbReference>
<evidence type="ECO:0000313" key="1">
    <source>
        <dbReference type="EMBL" id="ORZ30361.1"/>
    </source>
</evidence>
<sequence length="164" mass="18121">MKLSRHFAMPTQHPLDSVGLSFELVDPILCVAACLIRPTNPATGRLILPDGDTVQTDNATESETALTSLFLVIHPSPDLCATVLPRMAWLAPNRTLSTGDVRFVDTWARAKPVVLPFAFDIRLDLATWCFVRAARPHVLDWLACIFSLTDFVLDSPSSSFLMLQ</sequence>
<protein>
    <submittedName>
        <fullName evidence="1">Uncharacterized protein</fullName>
    </submittedName>
</protein>
<organism evidence="1 2">
    <name type="scientific">Catenaria anguillulae PL171</name>
    <dbReference type="NCBI Taxonomy" id="765915"/>
    <lineage>
        <taxon>Eukaryota</taxon>
        <taxon>Fungi</taxon>
        <taxon>Fungi incertae sedis</taxon>
        <taxon>Blastocladiomycota</taxon>
        <taxon>Blastocladiomycetes</taxon>
        <taxon>Blastocladiales</taxon>
        <taxon>Catenariaceae</taxon>
        <taxon>Catenaria</taxon>
    </lineage>
</organism>
<proteinExistence type="predicted"/>
<accession>A0A1Y2H8T6</accession>
<gene>
    <name evidence="1" type="ORF">BCR44DRAFT_66012</name>
</gene>
<name>A0A1Y2H8T6_9FUNG</name>
<reference evidence="1 2" key="1">
    <citation type="submission" date="2016-07" db="EMBL/GenBank/DDBJ databases">
        <title>Pervasive Adenine N6-methylation of Active Genes in Fungi.</title>
        <authorList>
            <consortium name="DOE Joint Genome Institute"/>
            <person name="Mondo S.J."/>
            <person name="Dannebaum R.O."/>
            <person name="Kuo R.C."/>
            <person name="Labutti K."/>
            <person name="Haridas S."/>
            <person name="Kuo A."/>
            <person name="Salamov A."/>
            <person name="Ahrendt S.R."/>
            <person name="Lipzen A."/>
            <person name="Sullivan W."/>
            <person name="Andreopoulos W.B."/>
            <person name="Clum A."/>
            <person name="Lindquist E."/>
            <person name="Daum C."/>
            <person name="Ramamoorthy G.K."/>
            <person name="Gryganskyi A."/>
            <person name="Culley D."/>
            <person name="Magnuson J.K."/>
            <person name="James T.Y."/>
            <person name="O'Malley M.A."/>
            <person name="Stajich J.E."/>
            <person name="Spatafora J.W."/>
            <person name="Visel A."/>
            <person name="Grigoriev I.V."/>
        </authorList>
    </citation>
    <scope>NUCLEOTIDE SEQUENCE [LARGE SCALE GENOMIC DNA]</scope>
    <source>
        <strain evidence="1 2">PL171</strain>
    </source>
</reference>
<evidence type="ECO:0000313" key="2">
    <source>
        <dbReference type="Proteomes" id="UP000193411"/>
    </source>
</evidence>
<keyword evidence="2" id="KW-1185">Reference proteome</keyword>
<dbReference type="Proteomes" id="UP000193411">
    <property type="component" value="Unassembled WGS sequence"/>
</dbReference>
<dbReference type="AlphaFoldDB" id="A0A1Y2H8T6"/>
<comment type="caution">
    <text evidence="1">The sequence shown here is derived from an EMBL/GenBank/DDBJ whole genome shotgun (WGS) entry which is preliminary data.</text>
</comment>